<feature type="compositionally biased region" description="Polar residues" evidence="1">
    <location>
        <begin position="117"/>
        <end position="148"/>
    </location>
</feature>
<dbReference type="HOGENOM" id="CLU_754459_0_0_1"/>
<keyword evidence="4" id="KW-1185">Reference proteome</keyword>
<feature type="region of interest" description="Disordered" evidence="1">
    <location>
        <begin position="100"/>
        <end position="148"/>
    </location>
</feature>
<accession>A0A072PKY7</accession>
<dbReference type="CDD" id="cd23814">
    <property type="entry name" value="UEV_AKTIP"/>
    <property type="match status" value="1"/>
</dbReference>
<feature type="region of interest" description="Disordered" evidence="1">
    <location>
        <begin position="298"/>
        <end position="324"/>
    </location>
</feature>
<dbReference type="VEuPathDB" id="FungiDB:A1O9_01968"/>
<dbReference type="STRING" id="1182545.A0A072PKY7"/>
<dbReference type="GeneID" id="25276913"/>
<feature type="compositionally biased region" description="Low complexity" evidence="1">
    <location>
        <begin position="217"/>
        <end position="239"/>
    </location>
</feature>
<evidence type="ECO:0000259" key="2">
    <source>
        <dbReference type="Pfam" id="PF00179"/>
    </source>
</evidence>
<evidence type="ECO:0000313" key="3">
    <source>
        <dbReference type="EMBL" id="KEF60407.1"/>
    </source>
</evidence>
<evidence type="ECO:0000256" key="1">
    <source>
        <dbReference type="SAM" id="MobiDB-lite"/>
    </source>
</evidence>
<dbReference type="InterPro" id="IPR000608">
    <property type="entry name" value="UBC"/>
</dbReference>
<dbReference type="OrthoDB" id="5596422at2759"/>
<proteinExistence type="predicted"/>
<dbReference type="Proteomes" id="UP000027920">
    <property type="component" value="Unassembled WGS sequence"/>
</dbReference>
<organism evidence="3 4">
    <name type="scientific">Exophiala aquamarina CBS 119918</name>
    <dbReference type="NCBI Taxonomy" id="1182545"/>
    <lineage>
        <taxon>Eukaryota</taxon>
        <taxon>Fungi</taxon>
        <taxon>Dikarya</taxon>
        <taxon>Ascomycota</taxon>
        <taxon>Pezizomycotina</taxon>
        <taxon>Eurotiomycetes</taxon>
        <taxon>Chaetothyriomycetidae</taxon>
        <taxon>Chaetothyriales</taxon>
        <taxon>Herpotrichiellaceae</taxon>
        <taxon>Exophiala</taxon>
    </lineage>
</organism>
<name>A0A072PKY7_9EURO</name>
<dbReference type="EMBL" id="AMGV01000002">
    <property type="protein sequence ID" value="KEF60407.1"/>
    <property type="molecule type" value="Genomic_DNA"/>
</dbReference>
<dbReference type="Pfam" id="PF00179">
    <property type="entry name" value="UQ_con"/>
    <property type="match status" value="1"/>
</dbReference>
<protein>
    <recommendedName>
        <fullName evidence="2">UBC core domain-containing protein</fullName>
    </recommendedName>
</protein>
<feature type="domain" description="UBC core" evidence="2">
    <location>
        <begin position="17"/>
        <end position="55"/>
    </location>
</feature>
<dbReference type="InterPro" id="IPR016135">
    <property type="entry name" value="UBQ-conjugating_enzyme/RWD"/>
</dbReference>
<reference evidence="3 4" key="1">
    <citation type="submission" date="2013-03" db="EMBL/GenBank/DDBJ databases">
        <title>The Genome Sequence of Exophiala aquamarina CBS 119918.</title>
        <authorList>
            <consortium name="The Broad Institute Genomics Platform"/>
            <person name="Cuomo C."/>
            <person name="de Hoog S."/>
            <person name="Gorbushina A."/>
            <person name="Walker B."/>
            <person name="Young S.K."/>
            <person name="Zeng Q."/>
            <person name="Gargeya S."/>
            <person name="Fitzgerald M."/>
            <person name="Haas B."/>
            <person name="Abouelleil A."/>
            <person name="Allen A.W."/>
            <person name="Alvarado L."/>
            <person name="Arachchi H.M."/>
            <person name="Berlin A.M."/>
            <person name="Chapman S.B."/>
            <person name="Gainer-Dewar J."/>
            <person name="Goldberg J."/>
            <person name="Griggs A."/>
            <person name="Gujja S."/>
            <person name="Hansen M."/>
            <person name="Howarth C."/>
            <person name="Imamovic A."/>
            <person name="Ireland A."/>
            <person name="Larimer J."/>
            <person name="McCowan C."/>
            <person name="Murphy C."/>
            <person name="Pearson M."/>
            <person name="Poon T.W."/>
            <person name="Priest M."/>
            <person name="Roberts A."/>
            <person name="Saif S."/>
            <person name="Shea T."/>
            <person name="Sisk P."/>
            <person name="Sykes S."/>
            <person name="Wortman J."/>
            <person name="Nusbaum C."/>
            <person name="Birren B."/>
        </authorList>
    </citation>
    <scope>NUCLEOTIDE SEQUENCE [LARGE SCALE GENOMIC DNA]</scope>
    <source>
        <strain evidence="3 4">CBS 119918</strain>
    </source>
</reference>
<feature type="region of interest" description="Disordered" evidence="1">
    <location>
        <begin position="217"/>
        <end position="246"/>
    </location>
</feature>
<evidence type="ECO:0000313" key="4">
    <source>
        <dbReference type="Proteomes" id="UP000027920"/>
    </source>
</evidence>
<dbReference type="SUPFAM" id="SSF54495">
    <property type="entry name" value="UBC-like"/>
    <property type="match status" value="1"/>
</dbReference>
<gene>
    <name evidence="3" type="ORF">A1O9_01968</name>
</gene>
<dbReference type="Gene3D" id="3.10.110.10">
    <property type="entry name" value="Ubiquitin Conjugating Enzyme"/>
    <property type="match status" value="1"/>
</dbReference>
<dbReference type="RefSeq" id="XP_013262997.1">
    <property type="nucleotide sequence ID" value="XM_013407543.1"/>
</dbReference>
<sequence length="367" mass="38109">MGRCLLRPQCKRLREISQGPYAEAILRFQISFPDTYPSSPPLVTFSTDVFHPLVVPSTTYTFSANLEASSTVSASDEHRLPPGAFSLRYGFPNWFARAGAQGTTTTTHEREGGASTDDVTQGDVNQAQGESDQRSKPSSPESTTVDAQATTQAINSAQVDRKATLLALLHHIHASFTDPSILDPLPISSAGNPSAWHAWRAHRSLNSPTSAIAATGADASAPLGTGPATGSSSSTSPSSPKHPSAWKWDGVWESRVESAIRESIAESALFGSPAASGGPGAGLGLGFGLGGARGEVGTPGSRFASSPSMGGGGASGTAAAGGSDLDDRQRLQAIADRQIRFAKIPDDSLLDVRRQAGFLAPAMNVAR</sequence>
<comment type="caution">
    <text evidence="3">The sequence shown here is derived from an EMBL/GenBank/DDBJ whole genome shotgun (WGS) entry which is preliminary data.</text>
</comment>
<dbReference type="AlphaFoldDB" id="A0A072PKY7"/>